<feature type="transmembrane region" description="Helical" evidence="5">
    <location>
        <begin position="55"/>
        <end position="73"/>
    </location>
</feature>
<dbReference type="SUPFAM" id="SSF158442">
    <property type="entry name" value="DsbB-like"/>
    <property type="match status" value="1"/>
</dbReference>
<keyword evidence="7" id="KW-1185">Reference proteome</keyword>
<keyword evidence="3 5" id="KW-1133">Transmembrane helix</keyword>
<dbReference type="InterPro" id="IPR003752">
    <property type="entry name" value="DiS_bond_form_DsbB/BdbC"/>
</dbReference>
<organism evidence="6 7">
    <name type="scientific">Hoeflea ulvae</name>
    <dbReference type="NCBI Taxonomy" id="2983764"/>
    <lineage>
        <taxon>Bacteria</taxon>
        <taxon>Pseudomonadati</taxon>
        <taxon>Pseudomonadota</taxon>
        <taxon>Alphaproteobacteria</taxon>
        <taxon>Hyphomicrobiales</taxon>
        <taxon>Rhizobiaceae</taxon>
        <taxon>Hoeflea</taxon>
    </lineage>
</organism>
<keyword evidence="4 5" id="KW-0472">Membrane</keyword>
<evidence type="ECO:0000256" key="5">
    <source>
        <dbReference type="SAM" id="Phobius"/>
    </source>
</evidence>
<feature type="transmembrane region" description="Helical" evidence="5">
    <location>
        <begin position="142"/>
        <end position="167"/>
    </location>
</feature>
<proteinExistence type="predicted"/>
<accession>A0ABT3Y9D1</accession>
<dbReference type="InterPro" id="IPR024199">
    <property type="entry name" value="Uncharacterised_DsbB"/>
</dbReference>
<keyword evidence="2 5" id="KW-0812">Transmembrane</keyword>
<evidence type="ECO:0000256" key="3">
    <source>
        <dbReference type="ARBA" id="ARBA00022989"/>
    </source>
</evidence>
<dbReference type="Pfam" id="PF02600">
    <property type="entry name" value="DsbB"/>
    <property type="match status" value="1"/>
</dbReference>
<evidence type="ECO:0000313" key="6">
    <source>
        <dbReference type="EMBL" id="MCY0092464.1"/>
    </source>
</evidence>
<name>A0ABT3Y9D1_9HYPH</name>
<comment type="caution">
    <text evidence="6">The sequence shown here is derived from an EMBL/GenBank/DDBJ whole genome shotgun (WGS) entry which is preliminary data.</text>
</comment>
<dbReference type="Proteomes" id="UP001081283">
    <property type="component" value="Unassembled WGS sequence"/>
</dbReference>
<sequence length="174" mass="17957">MPASDLTTSSARDIRTRTALFLALAMAAVVGTALGFEHIGGYIPCALCLEQRMPYYAGAPLMLIAAVVSRAGGPSWAVRGLLAVGGLLMLYGLVLGVYHSGVEWHWWDGPASCATSADAVTRDAGSLLGDLSSKKPPSCDAAALRVLGLSFAGWNVLASAALAAIAIRGTLVKR</sequence>
<feature type="transmembrane region" description="Helical" evidence="5">
    <location>
        <begin position="80"/>
        <end position="98"/>
    </location>
</feature>
<dbReference type="PIRSF" id="PIRSF033913">
    <property type="entry name" value="S-S_format_DsbB"/>
    <property type="match status" value="1"/>
</dbReference>
<evidence type="ECO:0000313" key="7">
    <source>
        <dbReference type="Proteomes" id="UP001081283"/>
    </source>
</evidence>
<reference evidence="6" key="1">
    <citation type="submission" date="2022-10" db="EMBL/GenBank/DDBJ databases">
        <title>Hoeflea sp. J2-29, isolated from marine algae.</title>
        <authorList>
            <person name="Kristyanto S."/>
            <person name="Kim J.M."/>
            <person name="Jeon C.O."/>
        </authorList>
    </citation>
    <scope>NUCLEOTIDE SEQUENCE</scope>
    <source>
        <strain evidence="6">J2-29</strain>
    </source>
</reference>
<evidence type="ECO:0000256" key="1">
    <source>
        <dbReference type="ARBA" id="ARBA00004141"/>
    </source>
</evidence>
<dbReference type="InterPro" id="IPR023380">
    <property type="entry name" value="DsbB-like_sf"/>
</dbReference>
<comment type="subcellular location">
    <subcellularLocation>
        <location evidence="1">Membrane</location>
        <topology evidence="1">Multi-pass membrane protein</topology>
    </subcellularLocation>
</comment>
<protein>
    <submittedName>
        <fullName evidence="6">Disulfide bond formation protein B</fullName>
    </submittedName>
</protein>
<evidence type="ECO:0000256" key="2">
    <source>
        <dbReference type="ARBA" id="ARBA00022692"/>
    </source>
</evidence>
<dbReference type="EMBL" id="JAOVZQ010000001">
    <property type="protein sequence ID" value="MCY0092464.1"/>
    <property type="molecule type" value="Genomic_DNA"/>
</dbReference>
<feature type="transmembrane region" description="Helical" evidence="5">
    <location>
        <begin position="20"/>
        <end position="43"/>
    </location>
</feature>
<dbReference type="RefSeq" id="WP_267610452.1">
    <property type="nucleotide sequence ID" value="NZ_JAOVZQ010000001.1"/>
</dbReference>
<evidence type="ECO:0000256" key="4">
    <source>
        <dbReference type="ARBA" id="ARBA00023136"/>
    </source>
</evidence>
<gene>
    <name evidence="6" type="ORF">OEG82_00160</name>
</gene>
<dbReference type="Gene3D" id="1.20.1550.10">
    <property type="entry name" value="DsbB-like"/>
    <property type="match status" value="1"/>
</dbReference>